<sequence>MISTNSGRILHTFSSRVWNHQHRCLPVFSASCRCRHVRLASTDHGSRDGRNETNNTNTFLASALGATCVVGATLYWKLRHDKLQAAELDYEPGSIRPNLPTYSLADVSKHKTKDAGIWVTYKNGVYDITEYVTGHPGGSKILLAAGGSMEPYWNMYGVHKQSGILQIAEQYRIGNIVEKPAGSEGLSADNPYANDPPRSPILIPSSRAPFNAEPPALLLAENFLTPNDLFYIRNHLPVPDIDPRKYSLEVQGSQKTAVLDLSGLRKGFKKKSVAAVVMCAGNRRSEMVRIKSVKGLNWGAAAIGNANWAGATLNDVLKHSGIDLEGTEKKHLVFEGMDKGPEGSVYGASIPIEMARSLKDEIVIAYEMNGEPIPRDHGYPVRVIIPGIVGARQVKWLNKIYLSDEESECHWQRRDYKGFNSSIDWHNVDFDSSVAIMQLPVISAICDPPEGTELEEGSDEVTLRGYAWSGGGRGIVRVDVSADGGKTWQNAELKPNGQSPYRAWAWTLWEATIPIPEGKAGDVELVCKAVDVSYNVQPDSVEGIWNLRGVLSNAWHRIKVTVPPSSG</sequence>
<evidence type="ECO:0000256" key="8">
    <source>
        <dbReference type="ARBA" id="ARBA00022505"/>
    </source>
</evidence>
<organism evidence="16 17">
    <name type="scientific">Littorina saxatilis</name>
    <dbReference type="NCBI Taxonomy" id="31220"/>
    <lineage>
        <taxon>Eukaryota</taxon>
        <taxon>Metazoa</taxon>
        <taxon>Spiralia</taxon>
        <taxon>Lophotrochozoa</taxon>
        <taxon>Mollusca</taxon>
        <taxon>Gastropoda</taxon>
        <taxon>Caenogastropoda</taxon>
        <taxon>Littorinimorpha</taxon>
        <taxon>Littorinoidea</taxon>
        <taxon>Littorinidae</taxon>
        <taxon>Littorina</taxon>
    </lineage>
</organism>
<dbReference type="Gene3D" id="3.10.120.10">
    <property type="entry name" value="Cytochrome b5-like heme/steroid binding domain"/>
    <property type="match status" value="1"/>
</dbReference>
<dbReference type="InterPro" id="IPR036374">
    <property type="entry name" value="OxRdtase_Mopterin-bd_sf"/>
</dbReference>
<comment type="cofactor">
    <cofactor evidence="2">
        <name>heme b</name>
        <dbReference type="ChEBI" id="CHEBI:60344"/>
    </cofactor>
</comment>
<dbReference type="SUPFAM" id="SSF55856">
    <property type="entry name" value="Cytochrome b5-like heme/steroid binding domain"/>
    <property type="match status" value="1"/>
</dbReference>
<dbReference type="InterPro" id="IPR005066">
    <property type="entry name" value="MoCF_OxRdtse_dimer"/>
</dbReference>
<dbReference type="InterPro" id="IPR018506">
    <property type="entry name" value="Cyt_B5_heme-BS"/>
</dbReference>
<dbReference type="FunFam" id="3.10.120.10:FF:000007">
    <property type="entry name" value="Sulfite oxidase, mitochondrial"/>
    <property type="match status" value="1"/>
</dbReference>
<evidence type="ECO:0000313" key="16">
    <source>
        <dbReference type="EMBL" id="KAK7105921.1"/>
    </source>
</evidence>
<dbReference type="GO" id="GO:0020037">
    <property type="term" value="F:heme binding"/>
    <property type="evidence" value="ECO:0007669"/>
    <property type="project" value="InterPro"/>
</dbReference>
<dbReference type="Proteomes" id="UP001374579">
    <property type="component" value="Unassembled WGS sequence"/>
</dbReference>
<dbReference type="EMBL" id="JBAMIC010000007">
    <property type="protein sequence ID" value="KAK7105921.1"/>
    <property type="molecule type" value="Genomic_DNA"/>
</dbReference>
<dbReference type="Pfam" id="PF00173">
    <property type="entry name" value="Cyt-b5"/>
    <property type="match status" value="1"/>
</dbReference>
<evidence type="ECO:0000259" key="15">
    <source>
        <dbReference type="PROSITE" id="PS50255"/>
    </source>
</evidence>
<dbReference type="PROSITE" id="PS00559">
    <property type="entry name" value="MOLYBDOPTERIN_EUK"/>
    <property type="match status" value="1"/>
</dbReference>
<evidence type="ECO:0000256" key="7">
    <source>
        <dbReference type="ARBA" id="ARBA00012505"/>
    </source>
</evidence>
<dbReference type="FunFam" id="2.60.40.650:FF:000002">
    <property type="entry name" value="sulfite oxidase"/>
    <property type="match status" value="1"/>
</dbReference>
<evidence type="ECO:0000256" key="10">
    <source>
        <dbReference type="ARBA" id="ARBA00022723"/>
    </source>
</evidence>
<dbReference type="GO" id="GO:0006790">
    <property type="term" value="P:sulfur compound metabolic process"/>
    <property type="evidence" value="ECO:0007669"/>
    <property type="project" value="TreeGrafter"/>
</dbReference>
<evidence type="ECO:0000256" key="5">
    <source>
        <dbReference type="ARBA" id="ARBA00004971"/>
    </source>
</evidence>
<dbReference type="Pfam" id="PF00174">
    <property type="entry name" value="Oxidored_molyb"/>
    <property type="match status" value="1"/>
</dbReference>
<dbReference type="FunFam" id="3.90.420.10:FF:000002">
    <property type="entry name" value="sulfite oxidase, mitochondrial"/>
    <property type="match status" value="1"/>
</dbReference>
<dbReference type="InterPro" id="IPR008335">
    <property type="entry name" value="Mopterin_OxRdtase_euk"/>
</dbReference>
<dbReference type="SUPFAM" id="SSF81296">
    <property type="entry name" value="E set domains"/>
    <property type="match status" value="1"/>
</dbReference>
<dbReference type="GO" id="GO:0008482">
    <property type="term" value="F:sulfite oxidase activity"/>
    <property type="evidence" value="ECO:0007669"/>
    <property type="project" value="UniProtKB-EC"/>
</dbReference>
<dbReference type="SMART" id="SM01117">
    <property type="entry name" value="Cyt-b5"/>
    <property type="match status" value="1"/>
</dbReference>
<dbReference type="PROSITE" id="PS00191">
    <property type="entry name" value="CYTOCHROME_B5_1"/>
    <property type="match status" value="1"/>
</dbReference>
<dbReference type="PRINTS" id="PR00407">
    <property type="entry name" value="EUMOPTERIN"/>
</dbReference>
<evidence type="ECO:0000256" key="3">
    <source>
        <dbReference type="ARBA" id="ARBA00004569"/>
    </source>
</evidence>
<dbReference type="PANTHER" id="PTHR19372">
    <property type="entry name" value="SULFITE REDUCTASE"/>
    <property type="match status" value="1"/>
</dbReference>
<keyword evidence="9" id="KW-0349">Heme</keyword>
<keyword evidence="11" id="KW-0560">Oxidoreductase</keyword>
<keyword evidence="13" id="KW-0496">Mitochondrion</keyword>
<evidence type="ECO:0000256" key="4">
    <source>
        <dbReference type="ARBA" id="ARBA00004678"/>
    </source>
</evidence>
<comment type="subunit">
    <text evidence="6">Homodimer.</text>
</comment>
<evidence type="ECO:0000256" key="9">
    <source>
        <dbReference type="ARBA" id="ARBA00022617"/>
    </source>
</evidence>
<dbReference type="InterPro" id="IPR014756">
    <property type="entry name" value="Ig_E-set"/>
</dbReference>
<comment type="cofactor">
    <cofactor evidence="1">
        <name>Mo-molybdopterin</name>
        <dbReference type="ChEBI" id="CHEBI:71302"/>
    </cofactor>
</comment>
<evidence type="ECO:0000313" key="17">
    <source>
        <dbReference type="Proteomes" id="UP001374579"/>
    </source>
</evidence>
<dbReference type="InterPro" id="IPR001199">
    <property type="entry name" value="Cyt_B5-like_heme/steroid-bd"/>
</dbReference>
<dbReference type="Gene3D" id="2.60.40.650">
    <property type="match status" value="1"/>
</dbReference>
<dbReference type="GO" id="GO:0005758">
    <property type="term" value="C:mitochondrial intermembrane space"/>
    <property type="evidence" value="ECO:0007669"/>
    <property type="project" value="UniProtKB-SubCell"/>
</dbReference>
<dbReference type="GO" id="GO:0043546">
    <property type="term" value="F:molybdopterin cofactor binding"/>
    <property type="evidence" value="ECO:0007669"/>
    <property type="project" value="InterPro"/>
</dbReference>
<dbReference type="InterPro" id="IPR036400">
    <property type="entry name" value="Cyt_B5-like_heme/steroid_sf"/>
</dbReference>
<comment type="pathway">
    <text evidence="5">Energy metabolism; sulfur metabolism.</text>
</comment>
<evidence type="ECO:0000256" key="11">
    <source>
        <dbReference type="ARBA" id="ARBA00023002"/>
    </source>
</evidence>
<dbReference type="InterPro" id="IPR000572">
    <property type="entry name" value="OxRdtase_Mopterin-bd_dom"/>
</dbReference>
<keyword evidence="8" id="KW-0500">Molybdenum</keyword>
<accession>A0AAN9BIS5</accession>
<gene>
    <name evidence="16" type="ORF">V1264_017240</name>
</gene>
<keyword evidence="10" id="KW-0479">Metal-binding</keyword>
<feature type="domain" description="Cytochrome b5 heme-binding" evidence="15">
    <location>
        <begin position="99"/>
        <end position="177"/>
    </location>
</feature>
<evidence type="ECO:0000256" key="13">
    <source>
        <dbReference type="ARBA" id="ARBA00023128"/>
    </source>
</evidence>
<dbReference type="PANTHER" id="PTHR19372:SF7">
    <property type="entry name" value="SULFITE OXIDASE, MITOCHONDRIAL"/>
    <property type="match status" value="1"/>
</dbReference>
<keyword evidence="17" id="KW-1185">Reference proteome</keyword>
<evidence type="ECO:0000256" key="6">
    <source>
        <dbReference type="ARBA" id="ARBA00011738"/>
    </source>
</evidence>
<dbReference type="InterPro" id="IPR022407">
    <property type="entry name" value="OxRdtase_Mopterin_BS"/>
</dbReference>
<dbReference type="GO" id="GO:0030151">
    <property type="term" value="F:molybdenum ion binding"/>
    <property type="evidence" value="ECO:0007669"/>
    <property type="project" value="InterPro"/>
</dbReference>
<evidence type="ECO:0000256" key="2">
    <source>
        <dbReference type="ARBA" id="ARBA00001970"/>
    </source>
</evidence>
<keyword evidence="12" id="KW-0408">Iron</keyword>
<dbReference type="PROSITE" id="PS50255">
    <property type="entry name" value="CYTOCHROME_B5_2"/>
    <property type="match status" value="1"/>
</dbReference>
<dbReference type="Pfam" id="PF03404">
    <property type="entry name" value="Mo-co_dimer"/>
    <property type="match status" value="1"/>
</dbReference>
<comment type="subcellular location">
    <subcellularLocation>
        <location evidence="3">Mitochondrion intermembrane space</location>
    </subcellularLocation>
</comment>
<comment type="caution">
    <text evidence="16">The sequence shown here is derived from an EMBL/GenBank/DDBJ whole genome shotgun (WGS) entry which is preliminary data.</text>
</comment>
<protein>
    <recommendedName>
        <fullName evidence="14">Sulfite oxidase</fullName>
        <ecNumber evidence="7">1.8.3.1</ecNumber>
    </recommendedName>
</protein>
<comment type="pathway">
    <text evidence="4">Sulfur metabolism.</text>
</comment>
<dbReference type="EC" id="1.8.3.1" evidence="7"/>
<dbReference type="CDD" id="cd02111">
    <property type="entry name" value="eukary_SO_Moco"/>
    <property type="match status" value="1"/>
</dbReference>
<dbReference type="SUPFAM" id="SSF56524">
    <property type="entry name" value="Oxidoreductase molybdopterin-binding domain"/>
    <property type="match status" value="1"/>
</dbReference>
<dbReference type="Gene3D" id="3.90.420.10">
    <property type="entry name" value="Oxidoreductase, molybdopterin-binding domain"/>
    <property type="match status" value="1"/>
</dbReference>
<evidence type="ECO:0000256" key="12">
    <source>
        <dbReference type="ARBA" id="ARBA00023004"/>
    </source>
</evidence>
<dbReference type="AlphaFoldDB" id="A0AAN9BIS5"/>
<evidence type="ECO:0000256" key="1">
    <source>
        <dbReference type="ARBA" id="ARBA00001924"/>
    </source>
</evidence>
<name>A0AAN9BIS5_9CAEN</name>
<reference evidence="16 17" key="1">
    <citation type="submission" date="2024-02" db="EMBL/GenBank/DDBJ databases">
        <title>Chromosome-scale genome assembly of the rough periwinkle Littorina saxatilis.</title>
        <authorList>
            <person name="De Jode A."/>
            <person name="Faria R."/>
            <person name="Formenti G."/>
            <person name="Sims Y."/>
            <person name="Smith T.P."/>
            <person name="Tracey A."/>
            <person name="Wood J.M.D."/>
            <person name="Zagrodzka Z.B."/>
            <person name="Johannesson K."/>
            <person name="Butlin R.K."/>
            <person name="Leder E.H."/>
        </authorList>
    </citation>
    <scope>NUCLEOTIDE SEQUENCE [LARGE SCALE GENOMIC DNA]</scope>
    <source>
        <strain evidence="16">Snail1</strain>
        <tissue evidence="16">Muscle</tissue>
    </source>
</reference>
<proteinExistence type="predicted"/>
<evidence type="ECO:0000256" key="14">
    <source>
        <dbReference type="ARBA" id="ARBA00070338"/>
    </source>
</evidence>